<dbReference type="InterPro" id="IPR036691">
    <property type="entry name" value="Endo/exonu/phosph_ase_sf"/>
</dbReference>
<evidence type="ECO:0000256" key="2">
    <source>
        <dbReference type="SAM" id="SignalP"/>
    </source>
</evidence>
<evidence type="ECO:0000313" key="5">
    <source>
        <dbReference type="Proteomes" id="UP001456562"/>
    </source>
</evidence>
<keyword evidence="4" id="KW-0540">Nuclease</keyword>
<accession>A0ABV1QAW0</accession>
<proteinExistence type="predicted"/>
<evidence type="ECO:0000259" key="3">
    <source>
        <dbReference type="Pfam" id="PF03372"/>
    </source>
</evidence>
<dbReference type="Gene3D" id="3.60.10.10">
    <property type="entry name" value="Endonuclease/exonuclease/phosphatase"/>
    <property type="match status" value="1"/>
</dbReference>
<keyword evidence="4" id="KW-0378">Hydrolase</keyword>
<feature type="compositionally biased region" description="Polar residues" evidence="1">
    <location>
        <begin position="259"/>
        <end position="268"/>
    </location>
</feature>
<gene>
    <name evidence="4" type="ORF">ABR748_29270</name>
</gene>
<feature type="domain" description="Endonuclease/exonuclease/phosphatase" evidence="3">
    <location>
        <begin position="90"/>
        <end position="300"/>
    </location>
</feature>
<protein>
    <submittedName>
        <fullName evidence="4">Endonuclease/exonuclease/phosphatase family protein</fullName>
    </submittedName>
</protein>
<feature type="region of interest" description="Disordered" evidence="1">
    <location>
        <begin position="252"/>
        <end position="271"/>
    </location>
</feature>
<reference evidence="4 5" key="1">
    <citation type="submission" date="2024-01" db="EMBL/GenBank/DDBJ databases">
        <title>Metagenomic exploration of the rhizosphere soil microbial community and their significance in facilitating the development of wild simulated ginseng.</title>
        <authorList>
            <person name="Huang J."/>
        </authorList>
    </citation>
    <scope>NUCLEOTIDE SEQUENCE [LARGE SCALE GENOMIC DNA]</scope>
    <source>
        <strain evidence="4 5">WY141</strain>
    </source>
</reference>
<name>A0ABV1QAW0_STRMI</name>
<dbReference type="EMBL" id="JBEJUE010000034">
    <property type="protein sequence ID" value="MER0428278.1"/>
    <property type="molecule type" value="Genomic_DNA"/>
</dbReference>
<comment type="caution">
    <text evidence="4">The sequence shown here is derived from an EMBL/GenBank/DDBJ whole genome shotgun (WGS) entry which is preliminary data.</text>
</comment>
<feature type="signal peptide" evidence="2">
    <location>
        <begin position="1"/>
        <end position="35"/>
    </location>
</feature>
<dbReference type="GO" id="GO:0004519">
    <property type="term" value="F:endonuclease activity"/>
    <property type="evidence" value="ECO:0007669"/>
    <property type="project" value="UniProtKB-KW"/>
</dbReference>
<dbReference type="Proteomes" id="UP001456562">
    <property type="component" value="Unassembled WGS sequence"/>
</dbReference>
<evidence type="ECO:0000313" key="4">
    <source>
        <dbReference type="EMBL" id="MER0428278.1"/>
    </source>
</evidence>
<dbReference type="SUPFAM" id="SSF56219">
    <property type="entry name" value="DNase I-like"/>
    <property type="match status" value="1"/>
</dbReference>
<dbReference type="InterPro" id="IPR005135">
    <property type="entry name" value="Endo/exonuclease/phosphatase"/>
</dbReference>
<dbReference type="Pfam" id="PF03372">
    <property type="entry name" value="Exo_endo_phos"/>
    <property type="match status" value="1"/>
</dbReference>
<keyword evidence="4" id="KW-0255">Endonuclease</keyword>
<evidence type="ECO:0000256" key="1">
    <source>
        <dbReference type="SAM" id="MobiDB-lite"/>
    </source>
</evidence>
<keyword evidence="2" id="KW-0732">Signal</keyword>
<organism evidence="4 5">
    <name type="scientific">Streptomyces microflavus</name>
    <name type="common">Streptomyces lipmanii</name>
    <dbReference type="NCBI Taxonomy" id="1919"/>
    <lineage>
        <taxon>Bacteria</taxon>
        <taxon>Bacillati</taxon>
        <taxon>Actinomycetota</taxon>
        <taxon>Actinomycetes</taxon>
        <taxon>Kitasatosporales</taxon>
        <taxon>Streptomycetaceae</taxon>
        <taxon>Streptomyces</taxon>
    </lineage>
</organism>
<keyword evidence="5" id="KW-1185">Reference proteome</keyword>
<sequence>MNAMNLFGTLRRPAGALSVLVLLLVGATAVPSAQAVAQVAQVAPVVAEPKNLQVMSWNMCDVPRWGCTGTGTSAQKAGVVKMHVDNTWVHAVLLQEVCENTLATLMTELGPGWGKAFHPYRWSQNGVKHDSPCVEGQPERAGTAIIVKGGIQDARTYPTTQPWTGLQAPFHCATAPYWDSIRLCNVHASWLGINPDHPTWDYRDDQFAEIKAVVDQFPRTVFGGDFNAKSPDAPDNAHAWVWPQGLYSQGPGTEGYQECDQTGTSRTGRPTHGSGVKIDYLFSSETRRWCAVADSVYSDHHVVIESVAVG</sequence>
<feature type="chain" id="PRO_5047261552" evidence="2">
    <location>
        <begin position="36"/>
        <end position="310"/>
    </location>
</feature>
<dbReference type="RefSeq" id="WP_236568955.1">
    <property type="nucleotide sequence ID" value="NZ_JBEJUE010000034.1"/>
</dbReference>